<protein>
    <submittedName>
        <fullName evidence="3">Cytochrome P460</fullName>
    </submittedName>
</protein>
<dbReference type="EMBL" id="CP015367">
    <property type="protein sequence ID" value="APT34886.1"/>
    <property type="molecule type" value="Genomic_DNA"/>
</dbReference>
<proteinExistence type="predicted"/>
<reference evidence="2 4" key="1">
    <citation type="submission" date="2016-04" db="EMBL/GenBank/DDBJ databases">
        <title>Complete genome sequencing and analysis of CBMB27, Methylobacterium phyllosphaerae isolated from leaf tissues of rice (Oryza sativa L.).</title>
        <authorList>
            <person name="Lee Y."/>
            <person name="Hwangbo K."/>
            <person name="Chung H."/>
            <person name="Yoo J."/>
            <person name="Kim K.Y."/>
            <person name="Sa T.M."/>
            <person name="Um Y."/>
            <person name="Madhaiyan M."/>
        </authorList>
    </citation>
    <scope>NUCLEOTIDE SEQUENCE [LARGE SCALE GENOMIC DNA]</scope>
    <source>
        <strain evidence="2 4">CBMB27</strain>
    </source>
</reference>
<dbReference type="AlphaFoldDB" id="A0AAE8HV92"/>
<evidence type="ECO:0000313" key="4">
    <source>
        <dbReference type="Proteomes" id="UP000185487"/>
    </source>
</evidence>
<dbReference type="EMBL" id="FOPK01000021">
    <property type="protein sequence ID" value="SFH36018.1"/>
    <property type="molecule type" value="Genomic_DNA"/>
</dbReference>
<dbReference type="Proteomes" id="UP000199140">
    <property type="component" value="Unassembled WGS sequence"/>
</dbReference>
<organism evidence="3 5">
    <name type="scientific">Methylobacterium phyllosphaerae</name>
    <dbReference type="NCBI Taxonomy" id="418223"/>
    <lineage>
        <taxon>Bacteria</taxon>
        <taxon>Pseudomonadati</taxon>
        <taxon>Pseudomonadota</taxon>
        <taxon>Alphaproteobacteria</taxon>
        <taxon>Hyphomicrobiales</taxon>
        <taxon>Methylobacteriaceae</taxon>
        <taxon>Methylobacterium</taxon>
    </lineage>
</organism>
<gene>
    <name evidence="2" type="ORF">MCBMB27_05595</name>
    <name evidence="3" type="ORF">SAMN05192567_12196</name>
</gene>
<feature type="domain" description="Cytochrome P460" evidence="1">
    <location>
        <begin position="41"/>
        <end position="171"/>
    </location>
</feature>
<evidence type="ECO:0000259" key="1">
    <source>
        <dbReference type="Pfam" id="PF16694"/>
    </source>
</evidence>
<name>A0AAE8HV92_9HYPH</name>
<dbReference type="CDD" id="cd20753">
    <property type="entry name" value="cyt_P460_Mc-like"/>
    <property type="match status" value="1"/>
</dbReference>
<dbReference type="KEGG" id="mphy:MCBMB27_05595"/>
<dbReference type="InterPro" id="IPR038142">
    <property type="entry name" value="Cytochrome_P460_sp"/>
</dbReference>
<sequence length="175" mass="18554">MRTTTLRLGACIMGAGIGIFAPLATGSADDDASPIFGISLPAGYREWQLIGVAHEAGKLNDLRAILGNDIAVKAYRDGTRPFPDGAIIARLAWEYVSSAENDAVFGQAQSFVPGSPTNVQFSVKDSKKFADTGGWGYGQFEGGKPNRSEVLMNTCAPCHAAVSSTNDFVFTRYAP</sequence>
<dbReference type="InterPro" id="IPR032033">
    <property type="entry name" value="Cytochrome_P460"/>
</dbReference>
<evidence type="ECO:0000313" key="3">
    <source>
        <dbReference type="EMBL" id="SFH36018.1"/>
    </source>
</evidence>
<dbReference type="Proteomes" id="UP000185487">
    <property type="component" value="Chromosome"/>
</dbReference>
<evidence type="ECO:0000313" key="5">
    <source>
        <dbReference type="Proteomes" id="UP000199140"/>
    </source>
</evidence>
<evidence type="ECO:0000313" key="2">
    <source>
        <dbReference type="EMBL" id="APT34886.1"/>
    </source>
</evidence>
<dbReference type="Gene3D" id="3.50.70.20">
    <property type="entry name" value="Cytochrome P460"/>
    <property type="match status" value="1"/>
</dbReference>
<dbReference type="RefSeq" id="WP_083683766.1">
    <property type="nucleotide sequence ID" value="NZ_CP015367.1"/>
</dbReference>
<keyword evidence="4" id="KW-1185">Reference proteome</keyword>
<dbReference type="Pfam" id="PF16694">
    <property type="entry name" value="Cytochrome_P460"/>
    <property type="match status" value="1"/>
</dbReference>
<reference evidence="3 5" key="2">
    <citation type="submission" date="2016-10" db="EMBL/GenBank/DDBJ databases">
        <authorList>
            <person name="Varghese N."/>
            <person name="Submissions S."/>
        </authorList>
    </citation>
    <scope>NUCLEOTIDE SEQUENCE [LARGE SCALE GENOMIC DNA]</scope>
    <source>
        <strain evidence="3 5">CBMB27</strain>
    </source>
</reference>
<accession>A0AAE8HV92</accession>